<protein>
    <submittedName>
        <fullName evidence="1">Uncharacterized protein</fullName>
    </submittedName>
</protein>
<evidence type="ECO:0000313" key="1">
    <source>
        <dbReference type="EMBL" id="CEL94382.1"/>
    </source>
</evidence>
<dbReference type="Proteomes" id="UP000041254">
    <property type="component" value="Unassembled WGS sequence"/>
</dbReference>
<dbReference type="AlphaFoldDB" id="A0A0G4EFW7"/>
<dbReference type="VEuPathDB" id="CryptoDB:Vbra_11530"/>
<dbReference type="EMBL" id="CDMY01000218">
    <property type="protein sequence ID" value="CEL94382.1"/>
    <property type="molecule type" value="Genomic_DNA"/>
</dbReference>
<sequence>MNGPSASASAAAGGGGRSGVIGFINHSTIQSDGLPLSSDVLAQLSKVKTQLAVLDSKFVKKMGISDTIDYLTAKGSVGERHLPMVEGAASEIFGALGDLERELKRLNGAALLGGHFKSFAFVPPAAKKTTTETTDTLKKHILPESSSAAAPRFLPGLSLPTDVLRGTLLPFISGHRDDPATLTPHNTIALCRTSEAVSSAVEADLVADIDSIIQRDGLTGAIGYAPLRQSSHGSRLVRRMRLIRLHYVIVKGGDWRGNVLVLRMANSCGRVQ</sequence>
<gene>
    <name evidence="1" type="ORF">Vbra_11530</name>
</gene>
<proteinExistence type="predicted"/>
<keyword evidence="2" id="KW-1185">Reference proteome</keyword>
<evidence type="ECO:0000313" key="2">
    <source>
        <dbReference type="Proteomes" id="UP000041254"/>
    </source>
</evidence>
<organism evidence="1 2">
    <name type="scientific">Vitrella brassicaformis (strain CCMP3155)</name>
    <dbReference type="NCBI Taxonomy" id="1169540"/>
    <lineage>
        <taxon>Eukaryota</taxon>
        <taxon>Sar</taxon>
        <taxon>Alveolata</taxon>
        <taxon>Colpodellida</taxon>
        <taxon>Vitrellaceae</taxon>
        <taxon>Vitrella</taxon>
    </lineage>
</organism>
<name>A0A0G4EFW7_VITBC</name>
<dbReference type="PhylomeDB" id="A0A0G4EFW7"/>
<accession>A0A0G4EFW7</accession>
<dbReference type="InParanoid" id="A0A0G4EFW7"/>
<reference evidence="1 2" key="1">
    <citation type="submission" date="2014-11" db="EMBL/GenBank/DDBJ databases">
        <authorList>
            <person name="Zhu J."/>
            <person name="Qi W."/>
            <person name="Song R."/>
        </authorList>
    </citation>
    <scope>NUCLEOTIDE SEQUENCE [LARGE SCALE GENOMIC DNA]</scope>
</reference>